<evidence type="ECO:0000256" key="1">
    <source>
        <dbReference type="SAM" id="MobiDB-lite"/>
    </source>
</evidence>
<organism evidence="2">
    <name type="scientific">Corethron hystrix</name>
    <dbReference type="NCBI Taxonomy" id="216773"/>
    <lineage>
        <taxon>Eukaryota</taxon>
        <taxon>Sar</taxon>
        <taxon>Stramenopiles</taxon>
        <taxon>Ochrophyta</taxon>
        <taxon>Bacillariophyta</taxon>
        <taxon>Coscinodiscophyceae</taxon>
        <taxon>Corethrophycidae</taxon>
        <taxon>Corethrales</taxon>
        <taxon>Corethraceae</taxon>
        <taxon>Corethron</taxon>
    </lineage>
</organism>
<gene>
    <name evidence="2" type="ORF">CHYS00102_LOCUS23496</name>
</gene>
<protein>
    <submittedName>
        <fullName evidence="2">Uncharacterized protein</fullName>
    </submittedName>
</protein>
<reference evidence="2" key="1">
    <citation type="submission" date="2021-01" db="EMBL/GenBank/DDBJ databases">
        <authorList>
            <person name="Corre E."/>
            <person name="Pelletier E."/>
            <person name="Niang G."/>
            <person name="Scheremetjew M."/>
            <person name="Finn R."/>
            <person name="Kale V."/>
            <person name="Holt S."/>
            <person name="Cochrane G."/>
            <person name="Meng A."/>
            <person name="Brown T."/>
            <person name="Cohen L."/>
        </authorList>
    </citation>
    <scope>NUCLEOTIDE SEQUENCE</scope>
    <source>
        <strain evidence="2">308</strain>
    </source>
</reference>
<dbReference type="AlphaFoldDB" id="A0A7S1FYT7"/>
<accession>A0A7S1FYT7</accession>
<dbReference type="EMBL" id="HBFR01032349">
    <property type="protein sequence ID" value="CAD8896282.1"/>
    <property type="molecule type" value="Transcribed_RNA"/>
</dbReference>
<proteinExistence type="predicted"/>
<sequence length="146" mass="15891">MSRIRNKFNIFECDQAAPPCLRLPPPAPPPPCGRHALPRPPHRRRPPAPLSASGGIARPQITLVDGGLDALQHRVYRLLQQPSLQSMHLLGGRYEDPHIYQKIGRQLMAKLTLSGTAHASSDPISSRLNVASLLPDMHSAAAARIA</sequence>
<feature type="compositionally biased region" description="Basic residues" evidence="1">
    <location>
        <begin position="36"/>
        <end position="46"/>
    </location>
</feature>
<feature type="region of interest" description="Disordered" evidence="1">
    <location>
        <begin position="31"/>
        <end position="56"/>
    </location>
</feature>
<evidence type="ECO:0000313" key="2">
    <source>
        <dbReference type="EMBL" id="CAD8896282.1"/>
    </source>
</evidence>
<name>A0A7S1FYT7_9STRA</name>